<reference evidence="1" key="1">
    <citation type="submission" date="2022-06" db="EMBL/GenBank/DDBJ databases">
        <title>Sphingomicrobium sedimins sp. nov., a marine bacterium isolated from tidal flat.</title>
        <authorList>
            <person name="Kim C.-H."/>
            <person name="Yoo Y."/>
            <person name="Kim J.-J."/>
        </authorList>
    </citation>
    <scope>NUCLEOTIDE SEQUENCE</scope>
    <source>
        <strain evidence="1">GRR-S6-50</strain>
    </source>
</reference>
<organism evidence="1 2">
    <name type="scientific">Sphingomicrobium sediminis</name>
    <dbReference type="NCBI Taxonomy" id="2950949"/>
    <lineage>
        <taxon>Bacteria</taxon>
        <taxon>Pseudomonadati</taxon>
        <taxon>Pseudomonadota</taxon>
        <taxon>Alphaproteobacteria</taxon>
        <taxon>Sphingomonadales</taxon>
        <taxon>Sphingomonadaceae</taxon>
        <taxon>Sphingomicrobium</taxon>
    </lineage>
</organism>
<gene>
    <name evidence="1" type="ORF">NDO55_05790</name>
</gene>
<evidence type="ECO:0000313" key="2">
    <source>
        <dbReference type="Proteomes" id="UP001155128"/>
    </source>
</evidence>
<dbReference type="Proteomes" id="UP001155128">
    <property type="component" value="Unassembled WGS sequence"/>
</dbReference>
<accession>A0A9X2EGY9</accession>
<proteinExistence type="predicted"/>
<evidence type="ECO:0000313" key="1">
    <source>
        <dbReference type="EMBL" id="MCM8557330.1"/>
    </source>
</evidence>
<name>A0A9X2EGY9_9SPHN</name>
<dbReference type="AlphaFoldDB" id="A0A9X2EGY9"/>
<sequence>MITLKPLKPYKKPRGIKARWQSVRSDEFKCDWAIGVVSFHGKVPDGSRGREHADYIALECLHGMARMEAIALVMDMRALIYRWGNSIGKVFDVLRRHYHYEWEEVGKIVPIRMVTSDKSAGFQSLVDGDGFLCDSVEEAVRECAEEVAVWAAD</sequence>
<dbReference type="EMBL" id="JAMSHT010000001">
    <property type="protein sequence ID" value="MCM8557330.1"/>
    <property type="molecule type" value="Genomic_DNA"/>
</dbReference>
<dbReference type="RefSeq" id="WP_252113303.1">
    <property type="nucleotide sequence ID" value="NZ_JAMSHT010000001.1"/>
</dbReference>
<protein>
    <submittedName>
        <fullName evidence="1">Uncharacterized protein</fullName>
    </submittedName>
</protein>
<keyword evidence="2" id="KW-1185">Reference proteome</keyword>
<comment type="caution">
    <text evidence="1">The sequence shown here is derived from an EMBL/GenBank/DDBJ whole genome shotgun (WGS) entry which is preliminary data.</text>
</comment>